<accession>A0A165ECM5</accession>
<reference evidence="1 2" key="1">
    <citation type="journal article" date="2016" name="Mol. Biol. Evol.">
        <title>Comparative Genomics of Early-Diverging Mushroom-Forming Fungi Provides Insights into the Origins of Lignocellulose Decay Capabilities.</title>
        <authorList>
            <person name="Nagy L.G."/>
            <person name="Riley R."/>
            <person name="Tritt A."/>
            <person name="Adam C."/>
            <person name="Daum C."/>
            <person name="Floudas D."/>
            <person name="Sun H."/>
            <person name="Yadav J.S."/>
            <person name="Pangilinan J."/>
            <person name="Larsson K.H."/>
            <person name="Matsuura K."/>
            <person name="Barry K."/>
            <person name="Labutti K."/>
            <person name="Kuo R."/>
            <person name="Ohm R.A."/>
            <person name="Bhattacharya S.S."/>
            <person name="Shirouzu T."/>
            <person name="Yoshinaga Y."/>
            <person name="Martin F.M."/>
            <person name="Grigoriev I.V."/>
            <person name="Hibbett D.S."/>
        </authorList>
    </citation>
    <scope>NUCLEOTIDE SEQUENCE [LARGE SCALE GENOMIC DNA]</scope>
    <source>
        <strain evidence="1 2">93-53</strain>
    </source>
</reference>
<name>A0A165ECM5_9APHY</name>
<feature type="non-terminal residue" evidence="1">
    <location>
        <position position="1"/>
    </location>
</feature>
<dbReference type="GeneID" id="63821431"/>
<keyword evidence="2" id="KW-1185">Reference proteome</keyword>
<proteinExistence type="predicted"/>
<dbReference type="RefSeq" id="XP_040764476.1">
    <property type="nucleotide sequence ID" value="XM_040904401.1"/>
</dbReference>
<protein>
    <submittedName>
        <fullName evidence="1">Uncharacterized protein</fullName>
    </submittedName>
</protein>
<dbReference type="EMBL" id="KV427623">
    <property type="protein sequence ID" value="KZT06736.1"/>
    <property type="molecule type" value="Genomic_DNA"/>
</dbReference>
<evidence type="ECO:0000313" key="1">
    <source>
        <dbReference type="EMBL" id="KZT06736.1"/>
    </source>
</evidence>
<dbReference type="Proteomes" id="UP000076871">
    <property type="component" value="Unassembled WGS sequence"/>
</dbReference>
<gene>
    <name evidence="1" type="ORF">LAESUDRAFT_653187</name>
</gene>
<dbReference type="InParanoid" id="A0A165ECM5"/>
<sequence>KIKWFNSRMTAQFREDTLQDFVKGEIYELYSTDSFGMVRSMVSWYKYQNQS</sequence>
<dbReference type="AlphaFoldDB" id="A0A165ECM5"/>
<evidence type="ECO:0000313" key="2">
    <source>
        <dbReference type="Proteomes" id="UP000076871"/>
    </source>
</evidence>
<organism evidence="1 2">
    <name type="scientific">Laetiporus sulphureus 93-53</name>
    <dbReference type="NCBI Taxonomy" id="1314785"/>
    <lineage>
        <taxon>Eukaryota</taxon>
        <taxon>Fungi</taxon>
        <taxon>Dikarya</taxon>
        <taxon>Basidiomycota</taxon>
        <taxon>Agaricomycotina</taxon>
        <taxon>Agaricomycetes</taxon>
        <taxon>Polyporales</taxon>
        <taxon>Laetiporus</taxon>
    </lineage>
</organism>
<dbReference type="OrthoDB" id="10261556at2759"/>